<dbReference type="InterPro" id="IPR055066">
    <property type="entry name" value="AASDHPPT_N"/>
</dbReference>
<dbReference type="PANTHER" id="PTHR12215">
    <property type="entry name" value="PHOSPHOPANTETHEINE TRANSFERASE"/>
    <property type="match status" value="1"/>
</dbReference>
<dbReference type="PANTHER" id="PTHR12215:SF10">
    <property type="entry name" value="L-AMINOADIPATE-SEMIALDEHYDE DEHYDROGENASE-PHOSPHOPANTETHEINYL TRANSFERASE"/>
    <property type="match status" value="1"/>
</dbReference>
<dbReference type="GO" id="GO:0008897">
    <property type="term" value="F:holo-[acyl-carrier-protein] synthase activity"/>
    <property type="evidence" value="ECO:0007669"/>
    <property type="project" value="InterPro"/>
</dbReference>
<dbReference type="Proteomes" id="UP000603865">
    <property type="component" value="Unassembled WGS sequence"/>
</dbReference>
<dbReference type="InterPro" id="IPR008278">
    <property type="entry name" value="4-PPantetheinyl_Trfase_dom"/>
</dbReference>
<dbReference type="GO" id="GO:0019878">
    <property type="term" value="P:lysine biosynthetic process via aminoadipic acid"/>
    <property type="evidence" value="ECO:0007669"/>
    <property type="project" value="TreeGrafter"/>
</dbReference>
<evidence type="ECO:0000313" key="6">
    <source>
        <dbReference type="Proteomes" id="UP000603865"/>
    </source>
</evidence>
<comment type="caution">
    <text evidence="5">The sequence shown here is derived from an EMBL/GenBank/DDBJ whole genome shotgun (WGS) entry which is preliminary data.</text>
</comment>
<proteinExistence type="inferred from homology"/>
<dbReference type="Pfam" id="PF22624">
    <property type="entry name" value="AASDHPPT_N"/>
    <property type="match status" value="1"/>
</dbReference>
<dbReference type="Gene3D" id="3.90.470.20">
    <property type="entry name" value="4'-phosphopantetheinyl transferase domain"/>
    <property type="match status" value="2"/>
</dbReference>
<comment type="similarity">
    <text evidence="1">Belongs to the P-Pant transferase superfamily. Gsp/Sfp/HetI/AcpT family.</text>
</comment>
<organism evidence="5 6">
    <name type="scientific">Deinococcus ruber</name>
    <dbReference type="NCBI Taxonomy" id="1848197"/>
    <lineage>
        <taxon>Bacteria</taxon>
        <taxon>Thermotogati</taxon>
        <taxon>Deinococcota</taxon>
        <taxon>Deinococci</taxon>
        <taxon>Deinococcales</taxon>
        <taxon>Deinococcaceae</taxon>
        <taxon>Deinococcus</taxon>
    </lineage>
</organism>
<feature type="domain" description="4'-phosphopantetheinyl transferase N-terminal" evidence="4">
    <location>
        <begin position="37"/>
        <end position="118"/>
    </location>
</feature>
<reference evidence="5" key="2">
    <citation type="submission" date="2020-09" db="EMBL/GenBank/DDBJ databases">
        <authorList>
            <person name="Sun Q."/>
            <person name="Ohkuma M."/>
        </authorList>
    </citation>
    <scope>NUCLEOTIDE SEQUENCE</scope>
    <source>
        <strain evidence="5">JCM 31311</strain>
    </source>
</reference>
<name>A0A918FC33_9DEIO</name>
<dbReference type="AlphaFoldDB" id="A0A918FC33"/>
<feature type="domain" description="4'-phosphopantetheinyl transferase" evidence="3">
    <location>
        <begin position="125"/>
        <end position="227"/>
    </location>
</feature>
<accession>A0A918FC33</accession>
<evidence type="ECO:0000259" key="3">
    <source>
        <dbReference type="Pfam" id="PF01648"/>
    </source>
</evidence>
<evidence type="ECO:0000313" key="5">
    <source>
        <dbReference type="EMBL" id="GGR20597.1"/>
    </source>
</evidence>
<reference evidence="5" key="1">
    <citation type="journal article" date="2014" name="Int. J. Syst. Evol. Microbiol.">
        <title>Complete genome sequence of Corynebacterium casei LMG S-19264T (=DSM 44701T), isolated from a smear-ripened cheese.</title>
        <authorList>
            <consortium name="US DOE Joint Genome Institute (JGI-PGF)"/>
            <person name="Walter F."/>
            <person name="Albersmeier A."/>
            <person name="Kalinowski J."/>
            <person name="Ruckert C."/>
        </authorList>
    </citation>
    <scope>NUCLEOTIDE SEQUENCE</scope>
    <source>
        <strain evidence="5">JCM 31311</strain>
    </source>
</reference>
<keyword evidence="6" id="KW-1185">Reference proteome</keyword>
<evidence type="ECO:0000256" key="1">
    <source>
        <dbReference type="ARBA" id="ARBA00010990"/>
    </source>
</evidence>
<evidence type="ECO:0008006" key="7">
    <source>
        <dbReference type="Google" id="ProtNLM"/>
    </source>
</evidence>
<gene>
    <name evidence="5" type="ORF">GCM10008957_36190</name>
</gene>
<evidence type="ECO:0000259" key="4">
    <source>
        <dbReference type="Pfam" id="PF22624"/>
    </source>
</evidence>
<dbReference type="EMBL" id="BMQL01000025">
    <property type="protein sequence ID" value="GGR20597.1"/>
    <property type="molecule type" value="Genomic_DNA"/>
</dbReference>
<sequence>MEDTERLTLPQTRQQTDAGPVVVWRYQLSSQPSAPDAFFCLSPQEQARAAQLIDLQSRRLFLAAALMKRRVLAHLLGVSPAEVRFGAGPHGKPLIAPAQNPHDLRFNVSHSGTVALLAVARGREVGTDIERLRALQWRGVAAQVYTQAEQRALERLPAAAQQAAFFQLWTAKEAYLKALGCGFSLPPEQVSLGIHGGEVCVVQAAPHDTRRWQGRLLSVQDGYQAALVVQAAAVPLTAELHDWTPDTLPPFAALPGQGQPAADHSAAD</sequence>
<dbReference type="SUPFAM" id="SSF56214">
    <property type="entry name" value="4'-phosphopantetheinyl transferase"/>
    <property type="match status" value="2"/>
</dbReference>
<dbReference type="InterPro" id="IPR037143">
    <property type="entry name" value="4-PPantetheinyl_Trfase_dom_sf"/>
</dbReference>
<keyword evidence="2" id="KW-0808">Transferase</keyword>
<dbReference type="Pfam" id="PF01648">
    <property type="entry name" value="ACPS"/>
    <property type="match status" value="1"/>
</dbReference>
<dbReference type="GO" id="GO:0005829">
    <property type="term" value="C:cytosol"/>
    <property type="evidence" value="ECO:0007669"/>
    <property type="project" value="TreeGrafter"/>
</dbReference>
<dbReference type="InterPro" id="IPR050559">
    <property type="entry name" value="P-Pant_transferase_sf"/>
</dbReference>
<protein>
    <recommendedName>
        <fullName evidence="7">4-phosphopantetheinyl transferase</fullName>
    </recommendedName>
</protein>
<evidence type="ECO:0000256" key="2">
    <source>
        <dbReference type="ARBA" id="ARBA00022679"/>
    </source>
</evidence>
<dbReference type="GO" id="GO:0000287">
    <property type="term" value="F:magnesium ion binding"/>
    <property type="evidence" value="ECO:0007669"/>
    <property type="project" value="InterPro"/>
</dbReference>